<feature type="transmembrane region" description="Helical" evidence="5">
    <location>
        <begin position="332"/>
        <end position="355"/>
    </location>
</feature>
<comment type="caution">
    <text evidence="6">The sequence shown here is derived from an EMBL/GenBank/DDBJ whole genome shotgun (WGS) entry which is preliminary data.</text>
</comment>
<dbReference type="Pfam" id="PF01943">
    <property type="entry name" value="Polysacc_synt"/>
    <property type="match status" value="1"/>
</dbReference>
<proteinExistence type="predicted"/>
<dbReference type="Proteomes" id="UP000452141">
    <property type="component" value="Unassembled WGS sequence"/>
</dbReference>
<sequence length="483" mass="52626">MDKRERKTKSLSRNALASGLQTGTRLVCALVTYPYLARILRVDQLGQYDFAATVVSWAALVAGLGIYTYGVREGAKKRDNPEELSRFASEVLVINLASTLLAYLGLAACLLFSSKLREYGPLIWTLSTSIIFTTLGCEWLYAVHEEYGYLALRNICFQILSLILLLTYVKDEGDLLLYAWTTVIASAGANLVSFIRLRRYCSWSLTWRFSWQKHLLPIFVLFANALVNLLYVSADVAQLGVMTSDYYTGLYSVASKVTALLKQLLGAVIVVTVPRLACLYGQKGGGFFVKLARQIGDLLLTLALPASCALFVLGEEVVILTADLDFAPAAGAMKLLGLTLVFSLLAWFYMAAVLVPARQEKAALLAISLASVVNVGLNFLLIPAFKEKGAALATLLADIVTCLACYFLAKRPTRILPSGKKLASSLLGCLYVYLVCQAALAQELGPAATVSLAALLAIPGYFVILYLCGNRIWLEFKHGGSQE</sequence>
<evidence type="ECO:0000256" key="3">
    <source>
        <dbReference type="ARBA" id="ARBA00022989"/>
    </source>
</evidence>
<feature type="transmembrane region" description="Helical" evidence="5">
    <location>
        <begin position="447"/>
        <end position="468"/>
    </location>
</feature>
<feature type="transmembrane region" description="Helical" evidence="5">
    <location>
        <begin position="119"/>
        <end position="143"/>
    </location>
</feature>
<protein>
    <submittedName>
        <fullName evidence="6">Flippase</fullName>
    </submittedName>
</protein>
<evidence type="ECO:0000256" key="1">
    <source>
        <dbReference type="ARBA" id="ARBA00004141"/>
    </source>
</evidence>
<keyword evidence="4 5" id="KW-0472">Membrane</keyword>
<dbReference type="CDD" id="cd13128">
    <property type="entry name" value="MATE_Wzx_like"/>
    <property type="match status" value="1"/>
</dbReference>
<feature type="transmembrane region" description="Helical" evidence="5">
    <location>
        <begin position="215"/>
        <end position="234"/>
    </location>
</feature>
<evidence type="ECO:0000256" key="4">
    <source>
        <dbReference type="ARBA" id="ARBA00023136"/>
    </source>
</evidence>
<name>A0A844FN70_9LACO</name>
<dbReference type="PANTHER" id="PTHR43424">
    <property type="entry name" value="LOCUS PUTATIVE PROTEIN 1-RELATED"/>
    <property type="match status" value="1"/>
</dbReference>
<evidence type="ECO:0000256" key="5">
    <source>
        <dbReference type="SAM" id="Phobius"/>
    </source>
</evidence>
<dbReference type="AlphaFoldDB" id="A0A844FN70"/>
<dbReference type="GO" id="GO:0016020">
    <property type="term" value="C:membrane"/>
    <property type="evidence" value="ECO:0007669"/>
    <property type="project" value="UniProtKB-SubCell"/>
</dbReference>
<dbReference type="InterPro" id="IPR052556">
    <property type="entry name" value="PolySynth_Transporter"/>
</dbReference>
<organism evidence="6 7">
    <name type="scientific">Lactobacillus equicursoris</name>
    <dbReference type="NCBI Taxonomy" id="420645"/>
    <lineage>
        <taxon>Bacteria</taxon>
        <taxon>Bacillati</taxon>
        <taxon>Bacillota</taxon>
        <taxon>Bacilli</taxon>
        <taxon>Lactobacillales</taxon>
        <taxon>Lactobacillaceae</taxon>
        <taxon>Lactobacillus</taxon>
    </lineage>
</organism>
<dbReference type="RefSeq" id="WP_154486656.1">
    <property type="nucleotide sequence ID" value="NZ_VUMW01000007.1"/>
</dbReference>
<keyword evidence="2 5" id="KW-0812">Transmembrane</keyword>
<dbReference type="PANTHER" id="PTHR43424:SF1">
    <property type="entry name" value="LOCUS PUTATIVE PROTEIN 1-RELATED"/>
    <property type="match status" value="1"/>
</dbReference>
<keyword evidence="3 5" id="KW-1133">Transmembrane helix</keyword>
<comment type="subcellular location">
    <subcellularLocation>
        <location evidence="1">Membrane</location>
        <topology evidence="1">Multi-pass membrane protein</topology>
    </subcellularLocation>
</comment>
<feature type="transmembrane region" description="Helical" evidence="5">
    <location>
        <begin position="362"/>
        <end position="384"/>
    </location>
</feature>
<dbReference type="InterPro" id="IPR002797">
    <property type="entry name" value="Polysacc_synth"/>
</dbReference>
<evidence type="ECO:0000256" key="2">
    <source>
        <dbReference type="ARBA" id="ARBA00022692"/>
    </source>
</evidence>
<feature type="transmembrane region" description="Helical" evidence="5">
    <location>
        <begin position="48"/>
        <end position="70"/>
    </location>
</feature>
<evidence type="ECO:0000313" key="7">
    <source>
        <dbReference type="Proteomes" id="UP000452141"/>
    </source>
</evidence>
<feature type="transmembrane region" description="Helical" evidence="5">
    <location>
        <begin position="175"/>
        <end position="195"/>
    </location>
</feature>
<feature type="transmembrane region" description="Helical" evidence="5">
    <location>
        <begin position="91"/>
        <end position="113"/>
    </location>
</feature>
<reference evidence="6 7" key="1">
    <citation type="submission" date="2019-08" db="EMBL/GenBank/DDBJ databases">
        <title>In-depth cultivation of the pig gut microbiome towards novel bacterial diversity and tailored functional studies.</title>
        <authorList>
            <person name="Wylensek D."/>
            <person name="Hitch T.C.A."/>
            <person name="Clavel T."/>
        </authorList>
    </citation>
    <scope>NUCLEOTIDE SEQUENCE [LARGE SCALE GENOMIC DNA]</scope>
    <source>
        <strain evidence="6 7">WCA-470BD-2E</strain>
    </source>
</reference>
<accession>A0A844FN70</accession>
<feature type="transmembrane region" description="Helical" evidence="5">
    <location>
        <begin position="421"/>
        <end position="441"/>
    </location>
</feature>
<evidence type="ECO:0000313" key="6">
    <source>
        <dbReference type="EMBL" id="MST79642.1"/>
    </source>
</evidence>
<feature type="transmembrane region" description="Helical" evidence="5">
    <location>
        <begin position="298"/>
        <end position="320"/>
    </location>
</feature>
<feature type="transmembrane region" description="Helical" evidence="5">
    <location>
        <begin position="254"/>
        <end position="277"/>
    </location>
</feature>
<gene>
    <name evidence="6" type="ORF">FYJ61_03915</name>
</gene>
<dbReference type="EMBL" id="VUMW01000007">
    <property type="protein sequence ID" value="MST79642.1"/>
    <property type="molecule type" value="Genomic_DNA"/>
</dbReference>
<feature type="transmembrane region" description="Helical" evidence="5">
    <location>
        <begin position="390"/>
        <end position="409"/>
    </location>
</feature>